<gene>
    <name evidence="2" type="ORF">L6773_08165</name>
</gene>
<evidence type="ECO:0000313" key="2">
    <source>
        <dbReference type="EMBL" id="MCG2588534.1"/>
    </source>
</evidence>
<comment type="caution">
    <text evidence="2">The sequence shown here is derived from an EMBL/GenBank/DDBJ whole genome shotgun (WGS) entry which is preliminary data.</text>
</comment>
<sequence>MPGTIHKDKLVDHLDRIESDRKKLFAELDDLSQEKLHFRRSPDKWTILQILDHLMTSEKLSLVYIKRKTSSGNSIERSGFLSRFRIFTLKLAFFLPFKYKAPKISDSTGKNPNYKELKMEWQGVRSEMKELIRKLDENTLKGQIFKHPILGMLNMKQTLQFFDIHFNHHKKQIENRIELTLHDLKN</sequence>
<dbReference type="Pfam" id="PF12867">
    <property type="entry name" value="DinB_2"/>
    <property type="match status" value="1"/>
</dbReference>
<dbReference type="SUPFAM" id="SSF109854">
    <property type="entry name" value="DinB/YfiT-like putative metalloenzymes"/>
    <property type="match status" value="1"/>
</dbReference>
<dbReference type="EMBL" id="JAKLWS010000008">
    <property type="protein sequence ID" value="MCG2588534.1"/>
    <property type="molecule type" value="Genomic_DNA"/>
</dbReference>
<dbReference type="InterPro" id="IPR024775">
    <property type="entry name" value="DinB-like"/>
</dbReference>
<dbReference type="Gene3D" id="1.20.120.450">
    <property type="entry name" value="dinb family like domain"/>
    <property type="match status" value="1"/>
</dbReference>
<dbReference type="Proteomes" id="UP001165366">
    <property type="component" value="Unassembled WGS sequence"/>
</dbReference>
<keyword evidence="3" id="KW-1185">Reference proteome</keyword>
<evidence type="ECO:0000313" key="3">
    <source>
        <dbReference type="Proteomes" id="UP001165366"/>
    </source>
</evidence>
<reference evidence="2" key="2">
    <citation type="submission" date="2024-05" db="EMBL/GenBank/DDBJ databases">
        <title>Rhodohalobacter halophilus gen. nov., sp. nov., a moderately halophilic member of the family Balneolaceae.</title>
        <authorList>
            <person name="Xia J."/>
        </authorList>
    </citation>
    <scope>NUCLEOTIDE SEQUENCE</scope>
    <source>
        <strain evidence="2">WB101</strain>
    </source>
</reference>
<reference evidence="2" key="1">
    <citation type="submission" date="2022-01" db="EMBL/GenBank/DDBJ databases">
        <authorList>
            <person name="Wang Y."/>
        </authorList>
    </citation>
    <scope>NUCLEOTIDE SEQUENCE</scope>
    <source>
        <strain evidence="2">WB101</strain>
    </source>
</reference>
<organism evidence="2 3">
    <name type="scientific">Rhodohalobacter sulfatireducens</name>
    <dbReference type="NCBI Taxonomy" id="2911366"/>
    <lineage>
        <taxon>Bacteria</taxon>
        <taxon>Pseudomonadati</taxon>
        <taxon>Balneolota</taxon>
        <taxon>Balneolia</taxon>
        <taxon>Balneolales</taxon>
        <taxon>Balneolaceae</taxon>
        <taxon>Rhodohalobacter</taxon>
    </lineage>
</organism>
<feature type="domain" description="DinB-like" evidence="1">
    <location>
        <begin position="17"/>
        <end position="173"/>
    </location>
</feature>
<protein>
    <submittedName>
        <fullName evidence="2">DinB family protein</fullName>
    </submittedName>
</protein>
<evidence type="ECO:0000259" key="1">
    <source>
        <dbReference type="Pfam" id="PF12867"/>
    </source>
</evidence>
<dbReference type="InterPro" id="IPR034660">
    <property type="entry name" value="DinB/YfiT-like"/>
</dbReference>
<accession>A0ABS9KCF2</accession>
<name>A0ABS9KCF2_9BACT</name>
<dbReference type="RefSeq" id="WP_237853375.1">
    <property type="nucleotide sequence ID" value="NZ_JAKLWS010000008.1"/>
</dbReference>
<proteinExistence type="predicted"/>